<feature type="region of interest" description="Disordered" evidence="1">
    <location>
        <begin position="23"/>
        <end position="45"/>
    </location>
</feature>
<dbReference type="EMBL" id="LZSY01000205">
    <property type="protein sequence ID" value="OBB79270.1"/>
    <property type="molecule type" value="Genomic_DNA"/>
</dbReference>
<sequence length="128" mass="13342">MIKMVFTLLAALVLSACGASPNAAPARSSESAERPQATTTAASTADIEGDFRTNFGETNWGMAVTGFSFKDGNLHVSAQIDASDKATAEKIQRGVVNLIRTGGPYAVGPINWVIVEDGTGVVVTQQKV</sequence>
<proteinExistence type="predicted"/>
<feature type="chain" id="PRO_5039684506" description="Lipoprotein" evidence="2">
    <location>
        <begin position="20"/>
        <end position="128"/>
    </location>
</feature>
<dbReference type="PROSITE" id="PS51257">
    <property type="entry name" value="PROKAR_LIPOPROTEIN"/>
    <property type="match status" value="1"/>
</dbReference>
<evidence type="ECO:0000313" key="4">
    <source>
        <dbReference type="Proteomes" id="UP000094008"/>
    </source>
</evidence>
<evidence type="ECO:0008006" key="5">
    <source>
        <dbReference type="Google" id="ProtNLM"/>
    </source>
</evidence>
<dbReference type="OrthoDB" id="5197325at2"/>
<dbReference type="AlphaFoldDB" id="A0A1A0V7P8"/>
<feature type="signal peptide" evidence="2">
    <location>
        <begin position="1"/>
        <end position="19"/>
    </location>
</feature>
<keyword evidence="2" id="KW-0732">Signal</keyword>
<protein>
    <recommendedName>
        <fullName evidence="5">Lipoprotein</fullName>
    </recommendedName>
</protein>
<gene>
    <name evidence="3" type="ORF">A5779_12785</name>
</gene>
<comment type="caution">
    <text evidence="3">The sequence shown here is derived from an EMBL/GenBank/DDBJ whole genome shotgun (WGS) entry which is preliminary data.</text>
</comment>
<dbReference type="RefSeq" id="WP_064888147.1">
    <property type="nucleotide sequence ID" value="NZ_LZSY01000205.1"/>
</dbReference>
<accession>A0A1A0V7P8</accession>
<dbReference type="Proteomes" id="UP000094008">
    <property type="component" value="Unassembled WGS sequence"/>
</dbReference>
<evidence type="ECO:0000313" key="3">
    <source>
        <dbReference type="EMBL" id="OBB79270.1"/>
    </source>
</evidence>
<reference evidence="4" key="1">
    <citation type="submission" date="2016-06" db="EMBL/GenBank/DDBJ databases">
        <authorList>
            <person name="Sutton G."/>
            <person name="Brinkac L."/>
            <person name="Sanka R."/>
            <person name="Adams M."/>
            <person name="Lau E."/>
            <person name="Mehaffy C."/>
            <person name="Tameris M."/>
            <person name="Hatherill M."/>
            <person name="Hanekom W."/>
            <person name="Mahomed H."/>
            <person name="Mcshane H."/>
        </authorList>
    </citation>
    <scope>NUCLEOTIDE SEQUENCE [LARGE SCALE GENOMIC DNA]</scope>
    <source>
        <strain evidence="4">852002-10433_SCH5171157</strain>
    </source>
</reference>
<organism evidence="3 4">
    <name type="scientific">Mycolicibacterium peregrinum</name>
    <name type="common">Mycobacterium peregrinum</name>
    <dbReference type="NCBI Taxonomy" id="43304"/>
    <lineage>
        <taxon>Bacteria</taxon>
        <taxon>Bacillati</taxon>
        <taxon>Actinomycetota</taxon>
        <taxon>Actinomycetes</taxon>
        <taxon>Mycobacteriales</taxon>
        <taxon>Mycobacteriaceae</taxon>
        <taxon>Mycolicibacterium</taxon>
    </lineage>
</organism>
<evidence type="ECO:0000256" key="2">
    <source>
        <dbReference type="SAM" id="SignalP"/>
    </source>
</evidence>
<name>A0A1A0V7P8_MYCPR</name>
<evidence type="ECO:0000256" key="1">
    <source>
        <dbReference type="SAM" id="MobiDB-lite"/>
    </source>
</evidence>